<dbReference type="GO" id="GO:0006508">
    <property type="term" value="P:proteolysis"/>
    <property type="evidence" value="ECO:0007669"/>
    <property type="project" value="InterPro"/>
</dbReference>
<gene>
    <name evidence="2" type="ORF">QYT958_LOCUS39189</name>
</gene>
<proteinExistence type="predicted"/>
<feature type="domain" description="Aspartic peptidase DDI1-type" evidence="1">
    <location>
        <begin position="21"/>
        <end position="114"/>
    </location>
</feature>
<dbReference type="InterPro" id="IPR019103">
    <property type="entry name" value="Peptidase_aspartic_DDI1-type"/>
</dbReference>
<name>A0A822B7L4_9BILA</name>
<dbReference type="InterPro" id="IPR021109">
    <property type="entry name" value="Peptidase_aspartic_dom_sf"/>
</dbReference>
<protein>
    <recommendedName>
        <fullName evidence="1">Aspartic peptidase DDI1-type domain-containing protein</fullName>
    </recommendedName>
</protein>
<dbReference type="EMBL" id="CAJOBR010035992">
    <property type="protein sequence ID" value="CAF5012462.1"/>
    <property type="molecule type" value="Genomic_DNA"/>
</dbReference>
<dbReference type="GO" id="GO:0004190">
    <property type="term" value="F:aspartic-type endopeptidase activity"/>
    <property type="evidence" value="ECO:0007669"/>
    <property type="project" value="InterPro"/>
</dbReference>
<evidence type="ECO:0000313" key="3">
    <source>
        <dbReference type="Proteomes" id="UP000663848"/>
    </source>
</evidence>
<comment type="caution">
    <text evidence="2">The sequence shown here is derived from an EMBL/GenBank/DDBJ whole genome shotgun (WGS) entry which is preliminary data.</text>
</comment>
<dbReference type="Proteomes" id="UP000663848">
    <property type="component" value="Unassembled WGS sequence"/>
</dbReference>
<sequence>METTVDGVVSNSLYDHPSTSNTSLLYLNVIVNNKLMKTMIDTGANRTFISIKALHLAYKKQPINKLSSRVLLADGYTSISILGTVHLSINMGDMLTTIKAFIVKELCVDCIFNLPTSSYEVVYVNKFTTSEALQKLIDHVRHCHEFSFDTEGDRSSKQLALIQIQTI</sequence>
<evidence type="ECO:0000259" key="1">
    <source>
        <dbReference type="Pfam" id="PF09668"/>
    </source>
</evidence>
<dbReference type="CDD" id="cd00303">
    <property type="entry name" value="retropepsin_like"/>
    <property type="match status" value="1"/>
</dbReference>
<dbReference type="AlphaFoldDB" id="A0A822B7L4"/>
<dbReference type="SUPFAM" id="SSF50630">
    <property type="entry name" value="Acid proteases"/>
    <property type="match status" value="1"/>
</dbReference>
<organism evidence="2 3">
    <name type="scientific">Rotaria socialis</name>
    <dbReference type="NCBI Taxonomy" id="392032"/>
    <lineage>
        <taxon>Eukaryota</taxon>
        <taxon>Metazoa</taxon>
        <taxon>Spiralia</taxon>
        <taxon>Gnathifera</taxon>
        <taxon>Rotifera</taxon>
        <taxon>Eurotatoria</taxon>
        <taxon>Bdelloidea</taxon>
        <taxon>Philodinida</taxon>
        <taxon>Philodinidae</taxon>
        <taxon>Rotaria</taxon>
    </lineage>
</organism>
<reference evidence="2" key="1">
    <citation type="submission" date="2021-02" db="EMBL/GenBank/DDBJ databases">
        <authorList>
            <person name="Nowell W R."/>
        </authorList>
    </citation>
    <scope>NUCLEOTIDE SEQUENCE</scope>
</reference>
<dbReference type="Pfam" id="PF09668">
    <property type="entry name" value="Asp_protease"/>
    <property type="match status" value="1"/>
</dbReference>
<dbReference type="Gene3D" id="2.40.70.10">
    <property type="entry name" value="Acid Proteases"/>
    <property type="match status" value="1"/>
</dbReference>
<feature type="non-terminal residue" evidence="2">
    <location>
        <position position="167"/>
    </location>
</feature>
<accession>A0A822B7L4</accession>
<evidence type="ECO:0000313" key="2">
    <source>
        <dbReference type="EMBL" id="CAF5012462.1"/>
    </source>
</evidence>